<protein>
    <submittedName>
        <fullName evidence="1">Hydroxymethylpyrimidine/phosphomethylpyrimidine kinase</fullName>
    </submittedName>
</protein>
<evidence type="ECO:0000313" key="2">
    <source>
        <dbReference type="Proteomes" id="UP001250791"/>
    </source>
</evidence>
<accession>A0ABU1SY05</accession>
<reference evidence="1 2" key="1">
    <citation type="submission" date="2023-07" db="EMBL/GenBank/DDBJ databases">
        <title>Sorghum-associated microbial communities from plants grown in Nebraska, USA.</title>
        <authorList>
            <person name="Schachtman D."/>
        </authorList>
    </citation>
    <scope>NUCLEOTIDE SEQUENCE [LARGE SCALE GENOMIC DNA]</scope>
    <source>
        <strain evidence="1 2">3199</strain>
    </source>
</reference>
<name>A0ABU1SY05_9HYPH</name>
<dbReference type="EMBL" id="JAVDUP010000010">
    <property type="protein sequence ID" value="MDR6903775.1"/>
    <property type="molecule type" value="Genomic_DNA"/>
</dbReference>
<sequence length="77" mass="8460">MPEQKHAELPGDLSIVLSFHVSFAAANRSSGWLLERPSEHHSHATPRTRESVIHGAGISLSFAVQSHIAWTTIRPIP</sequence>
<comment type="caution">
    <text evidence="1">The sequence shown here is derived from an EMBL/GenBank/DDBJ whole genome shotgun (WGS) entry which is preliminary data.</text>
</comment>
<keyword evidence="1" id="KW-0808">Transferase</keyword>
<dbReference type="Proteomes" id="UP001250791">
    <property type="component" value="Unassembled WGS sequence"/>
</dbReference>
<keyword evidence="2" id="KW-1185">Reference proteome</keyword>
<keyword evidence="1" id="KW-0418">Kinase</keyword>
<dbReference type="GO" id="GO:0016301">
    <property type="term" value="F:kinase activity"/>
    <property type="evidence" value="ECO:0007669"/>
    <property type="project" value="UniProtKB-KW"/>
</dbReference>
<organism evidence="1 2">
    <name type="scientific">Rhizobium miluonense</name>
    <dbReference type="NCBI Taxonomy" id="411945"/>
    <lineage>
        <taxon>Bacteria</taxon>
        <taxon>Pseudomonadati</taxon>
        <taxon>Pseudomonadota</taxon>
        <taxon>Alphaproteobacteria</taxon>
        <taxon>Hyphomicrobiales</taxon>
        <taxon>Rhizobiaceae</taxon>
        <taxon>Rhizobium/Agrobacterium group</taxon>
        <taxon>Rhizobium</taxon>
    </lineage>
</organism>
<evidence type="ECO:0000313" key="1">
    <source>
        <dbReference type="EMBL" id="MDR6903775.1"/>
    </source>
</evidence>
<gene>
    <name evidence="1" type="ORF">J2W52_005408</name>
</gene>
<proteinExistence type="predicted"/>